<comment type="subcellular location">
    <subcellularLocation>
        <location evidence="1">Cell membrane</location>
        <topology evidence="1">Multi-pass membrane protein</topology>
    </subcellularLocation>
</comment>
<feature type="transmembrane region" description="Helical" evidence="6">
    <location>
        <begin position="225"/>
        <end position="241"/>
    </location>
</feature>
<keyword evidence="8" id="KW-1185">Reference proteome</keyword>
<dbReference type="STRING" id="321763.SAMN04488692_102120"/>
<evidence type="ECO:0000313" key="7">
    <source>
        <dbReference type="EMBL" id="SDL20421.1"/>
    </source>
</evidence>
<dbReference type="CDD" id="cd06581">
    <property type="entry name" value="TM_PBP1_LivM_like"/>
    <property type="match status" value="1"/>
</dbReference>
<proteinExistence type="predicted"/>
<organism evidence="7 8">
    <name type="scientific">Halarsenatibacter silvermanii</name>
    <dbReference type="NCBI Taxonomy" id="321763"/>
    <lineage>
        <taxon>Bacteria</taxon>
        <taxon>Bacillati</taxon>
        <taxon>Bacillota</taxon>
        <taxon>Clostridia</taxon>
        <taxon>Halanaerobiales</taxon>
        <taxon>Halarsenatibacteraceae</taxon>
        <taxon>Halarsenatibacter</taxon>
    </lineage>
</organism>
<evidence type="ECO:0000256" key="3">
    <source>
        <dbReference type="ARBA" id="ARBA00022692"/>
    </source>
</evidence>
<sequence length="316" mass="34301">MQYLLSIICVGSAYAIIAMGLNLQWGYTGLFNLAVHGMAAVGGYGAVIMTTSPSAGRIGGFAMPYPVGLIVAALIAGLLGAIIGRVTLHLEFGFFAIATLGLGMMVQAVLINEGWIGDGVWGIGDIPRPFDWYFDHPFFIYVAYAVVSFLLMVLVYIVLERLVHSPWGRIQMAIKEDELLTQMLGKDIFSYRMQSLVLGAMIIGLGGAVYAHYQAYINPESYDDIMMTFIPLLMVVAGGSGNNKGSIIGAFFIWTAWSTSEIFAGYFPLGAEQLPHVRMLTVGVIIIAILRFRPRGLIGRERAVSAAAGKVEERVE</sequence>
<keyword evidence="3 6" id="KW-0812">Transmembrane</keyword>
<dbReference type="GO" id="GO:0005886">
    <property type="term" value="C:plasma membrane"/>
    <property type="evidence" value="ECO:0007669"/>
    <property type="project" value="UniProtKB-SubCell"/>
</dbReference>
<feature type="transmembrane region" description="Helical" evidence="6">
    <location>
        <begin position="138"/>
        <end position="159"/>
    </location>
</feature>
<evidence type="ECO:0000256" key="2">
    <source>
        <dbReference type="ARBA" id="ARBA00022475"/>
    </source>
</evidence>
<feature type="transmembrane region" description="Helical" evidence="6">
    <location>
        <begin position="248"/>
        <end position="269"/>
    </location>
</feature>
<feature type="transmembrane region" description="Helical" evidence="6">
    <location>
        <begin position="275"/>
        <end position="292"/>
    </location>
</feature>
<reference evidence="7 8" key="1">
    <citation type="submission" date="2016-10" db="EMBL/GenBank/DDBJ databases">
        <authorList>
            <person name="de Groot N.N."/>
        </authorList>
    </citation>
    <scope>NUCLEOTIDE SEQUENCE [LARGE SCALE GENOMIC DNA]</scope>
    <source>
        <strain evidence="7 8">SLAS-1</strain>
    </source>
</reference>
<protein>
    <submittedName>
        <fullName evidence="7">Amino acid/amide ABC transporter membrane protein 2, HAAT family</fullName>
    </submittedName>
</protein>
<dbReference type="PANTHER" id="PTHR30482:SF10">
    <property type="entry name" value="HIGH-AFFINITY BRANCHED-CHAIN AMINO ACID TRANSPORT PROTEIN BRAE"/>
    <property type="match status" value="1"/>
</dbReference>
<dbReference type="RefSeq" id="WP_089758000.1">
    <property type="nucleotide sequence ID" value="NZ_FNGO01000002.1"/>
</dbReference>
<dbReference type="GO" id="GO:0015658">
    <property type="term" value="F:branched-chain amino acid transmembrane transporter activity"/>
    <property type="evidence" value="ECO:0007669"/>
    <property type="project" value="InterPro"/>
</dbReference>
<feature type="transmembrane region" description="Helical" evidence="6">
    <location>
        <begin position="6"/>
        <end position="23"/>
    </location>
</feature>
<feature type="transmembrane region" description="Helical" evidence="6">
    <location>
        <begin position="196"/>
        <end position="213"/>
    </location>
</feature>
<feature type="transmembrane region" description="Helical" evidence="6">
    <location>
        <begin position="63"/>
        <end position="83"/>
    </location>
</feature>
<accession>A0A1G9I5B9</accession>
<dbReference type="EMBL" id="FNGO01000002">
    <property type="protein sequence ID" value="SDL20421.1"/>
    <property type="molecule type" value="Genomic_DNA"/>
</dbReference>
<keyword evidence="5 6" id="KW-0472">Membrane</keyword>
<dbReference type="PANTHER" id="PTHR30482">
    <property type="entry name" value="HIGH-AFFINITY BRANCHED-CHAIN AMINO ACID TRANSPORT SYSTEM PERMEASE"/>
    <property type="match status" value="1"/>
</dbReference>
<name>A0A1G9I5B9_9FIRM</name>
<dbReference type="Pfam" id="PF02653">
    <property type="entry name" value="BPD_transp_2"/>
    <property type="match status" value="1"/>
</dbReference>
<keyword evidence="2" id="KW-1003">Cell membrane</keyword>
<dbReference type="AlphaFoldDB" id="A0A1G9I5B9"/>
<evidence type="ECO:0000313" key="8">
    <source>
        <dbReference type="Proteomes" id="UP000199476"/>
    </source>
</evidence>
<dbReference type="InterPro" id="IPR001851">
    <property type="entry name" value="ABC_transp_permease"/>
</dbReference>
<keyword evidence="4 6" id="KW-1133">Transmembrane helix</keyword>
<gene>
    <name evidence="7" type="ORF">SAMN04488692_102120</name>
</gene>
<evidence type="ECO:0000256" key="6">
    <source>
        <dbReference type="SAM" id="Phobius"/>
    </source>
</evidence>
<dbReference type="OrthoDB" id="9789927at2"/>
<evidence type="ECO:0000256" key="1">
    <source>
        <dbReference type="ARBA" id="ARBA00004651"/>
    </source>
</evidence>
<feature type="transmembrane region" description="Helical" evidence="6">
    <location>
        <begin position="30"/>
        <end position="51"/>
    </location>
</feature>
<evidence type="ECO:0000256" key="5">
    <source>
        <dbReference type="ARBA" id="ARBA00023136"/>
    </source>
</evidence>
<evidence type="ECO:0000256" key="4">
    <source>
        <dbReference type="ARBA" id="ARBA00022989"/>
    </source>
</evidence>
<dbReference type="Proteomes" id="UP000199476">
    <property type="component" value="Unassembled WGS sequence"/>
</dbReference>
<dbReference type="InterPro" id="IPR043428">
    <property type="entry name" value="LivM-like"/>
</dbReference>
<feature type="transmembrane region" description="Helical" evidence="6">
    <location>
        <begin position="90"/>
        <end position="111"/>
    </location>
</feature>